<reference evidence="2" key="1">
    <citation type="submission" date="2023-07" db="EMBL/GenBank/DDBJ databases">
        <title>draft genome sequence of fig (Ficus carica).</title>
        <authorList>
            <person name="Takahashi T."/>
            <person name="Nishimura K."/>
        </authorList>
    </citation>
    <scope>NUCLEOTIDE SEQUENCE</scope>
</reference>
<evidence type="ECO:0000313" key="2">
    <source>
        <dbReference type="EMBL" id="GMN60894.1"/>
    </source>
</evidence>
<name>A0AA88DSV7_FICCA</name>
<feature type="compositionally biased region" description="Basic and acidic residues" evidence="1">
    <location>
        <begin position="44"/>
        <end position="57"/>
    </location>
</feature>
<dbReference type="AlphaFoldDB" id="A0AA88DSV7"/>
<gene>
    <name evidence="2" type="ORF">TIFTF001_029985</name>
</gene>
<comment type="caution">
    <text evidence="2">The sequence shown here is derived from an EMBL/GenBank/DDBJ whole genome shotgun (WGS) entry which is preliminary data.</text>
</comment>
<organism evidence="2 3">
    <name type="scientific">Ficus carica</name>
    <name type="common">Common fig</name>
    <dbReference type="NCBI Taxonomy" id="3494"/>
    <lineage>
        <taxon>Eukaryota</taxon>
        <taxon>Viridiplantae</taxon>
        <taxon>Streptophyta</taxon>
        <taxon>Embryophyta</taxon>
        <taxon>Tracheophyta</taxon>
        <taxon>Spermatophyta</taxon>
        <taxon>Magnoliopsida</taxon>
        <taxon>eudicotyledons</taxon>
        <taxon>Gunneridae</taxon>
        <taxon>Pentapetalae</taxon>
        <taxon>rosids</taxon>
        <taxon>fabids</taxon>
        <taxon>Rosales</taxon>
        <taxon>Moraceae</taxon>
        <taxon>Ficeae</taxon>
        <taxon>Ficus</taxon>
    </lineage>
</organism>
<dbReference type="PANTHER" id="PTHR33730">
    <property type="entry name" value="OS05G0542732 PROTEIN-RELATED"/>
    <property type="match status" value="1"/>
</dbReference>
<evidence type="ECO:0000313" key="3">
    <source>
        <dbReference type="Proteomes" id="UP001187192"/>
    </source>
</evidence>
<keyword evidence="3" id="KW-1185">Reference proteome</keyword>
<sequence>MAELVRSEISFRRQGSSGLVWDDKLIAAELLGQSKPSNNIQDQGDAREPRGTLERSRSSGSRPYRTVKVPSPTVDPPSPKVAGCGLCGIFGKPVQAHKPKPNRRR</sequence>
<dbReference type="Pfam" id="PF15697">
    <property type="entry name" value="DUF4666"/>
    <property type="match status" value="1"/>
</dbReference>
<dbReference type="PANTHER" id="PTHR33730:SF4">
    <property type="entry name" value="OS05G0542732 PROTEIN"/>
    <property type="match status" value="1"/>
</dbReference>
<feature type="region of interest" description="Disordered" evidence="1">
    <location>
        <begin position="33"/>
        <end position="82"/>
    </location>
</feature>
<protein>
    <recommendedName>
        <fullName evidence="4">MAPK kinase substrate protein</fullName>
    </recommendedName>
</protein>
<accession>A0AA88DSV7</accession>
<dbReference type="EMBL" id="BTGU01000103">
    <property type="protein sequence ID" value="GMN60894.1"/>
    <property type="molecule type" value="Genomic_DNA"/>
</dbReference>
<evidence type="ECO:0008006" key="4">
    <source>
        <dbReference type="Google" id="ProtNLM"/>
    </source>
</evidence>
<proteinExistence type="predicted"/>
<evidence type="ECO:0000256" key="1">
    <source>
        <dbReference type="SAM" id="MobiDB-lite"/>
    </source>
</evidence>
<dbReference type="InterPro" id="IPR031421">
    <property type="entry name" value="DUF4666"/>
</dbReference>
<dbReference type="Proteomes" id="UP001187192">
    <property type="component" value="Unassembled WGS sequence"/>
</dbReference>